<reference evidence="4" key="1">
    <citation type="submission" date="2018-05" db="EMBL/GenBank/DDBJ databases">
        <authorList>
            <person name="Lanie J.A."/>
            <person name="Ng W.-L."/>
            <person name="Kazmierczak K.M."/>
            <person name="Andrzejewski T.M."/>
            <person name="Davidsen T.M."/>
            <person name="Wayne K.J."/>
            <person name="Tettelin H."/>
            <person name="Glass J.I."/>
            <person name="Rusch D."/>
            <person name="Podicherti R."/>
            <person name="Tsui H.-C.T."/>
            <person name="Winkler M.E."/>
        </authorList>
    </citation>
    <scope>NUCLEOTIDE SEQUENCE</scope>
</reference>
<keyword evidence="2" id="KW-1133">Transmembrane helix</keyword>
<feature type="compositionally biased region" description="Acidic residues" evidence="1">
    <location>
        <begin position="624"/>
        <end position="633"/>
    </location>
</feature>
<feature type="transmembrane region" description="Helical" evidence="2">
    <location>
        <begin position="37"/>
        <end position="56"/>
    </location>
</feature>
<dbReference type="SUPFAM" id="SSF49503">
    <property type="entry name" value="Cupredoxins"/>
    <property type="match status" value="1"/>
</dbReference>
<dbReference type="Pfam" id="PF14240">
    <property type="entry name" value="YHYH"/>
    <property type="match status" value="2"/>
</dbReference>
<evidence type="ECO:0000259" key="3">
    <source>
        <dbReference type="Pfam" id="PF14240"/>
    </source>
</evidence>
<organism evidence="4">
    <name type="scientific">marine metagenome</name>
    <dbReference type="NCBI Taxonomy" id="408172"/>
    <lineage>
        <taxon>unclassified sequences</taxon>
        <taxon>metagenomes</taxon>
        <taxon>ecological metagenomes</taxon>
    </lineage>
</organism>
<protein>
    <recommendedName>
        <fullName evidence="3">YHYH domain-containing protein</fullName>
    </recommendedName>
</protein>
<feature type="region of interest" description="Disordered" evidence="1">
    <location>
        <begin position="575"/>
        <end position="641"/>
    </location>
</feature>
<feature type="region of interest" description="Disordered" evidence="1">
    <location>
        <begin position="467"/>
        <end position="517"/>
    </location>
</feature>
<dbReference type="PANTHER" id="PTHR36507:SF1">
    <property type="entry name" value="BLL1555 PROTEIN"/>
    <property type="match status" value="1"/>
</dbReference>
<keyword evidence="2" id="KW-0472">Membrane</keyword>
<dbReference type="InterPro" id="IPR052721">
    <property type="entry name" value="ET_Amicyanin"/>
</dbReference>
<feature type="compositionally biased region" description="Acidic residues" evidence="1">
    <location>
        <begin position="486"/>
        <end position="502"/>
    </location>
</feature>
<feature type="transmembrane region" description="Helical" evidence="2">
    <location>
        <begin position="6"/>
        <end position="25"/>
    </location>
</feature>
<evidence type="ECO:0000256" key="2">
    <source>
        <dbReference type="SAM" id="Phobius"/>
    </source>
</evidence>
<dbReference type="AlphaFoldDB" id="A0A382B7B5"/>
<dbReference type="InterPro" id="IPR008972">
    <property type="entry name" value="Cupredoxin"/>
</dbReference>
<dbReference type="Gene3D" id="2.60.40.420">
    <property type="entry name" value="Cupredoxins - blue copper proteins"/>
    <property type="match status" value="1"/>
</dbReference>
<evidence type="ECO:0000256" key="1">
    <source>
        <dbReference type="SAM" id="MobiDB-lite"/>
    </source>
</evidence>
<evidence type="ECO:0000313" key="4">
    <source>
        <dbReference type="EMBL" id="SVB09153.1"/>
    </source>
</evidence>
<feature type="domain" description="YHYH" evidence="3">
    <location>
        <begin position="316"/>
        <end position="436"/>
    </location>
</feature>
<dbReference type="GO" id="GO:0005507">
    <property type="term" value="F:copper ion binding"/>
    <property type="evidence" value="ECO:0007669"/>
    <property type="project" value="InterPro"/>
</dbReference>
<proteinExistence type="predicted"/>
<feature type="compositionally biased region" description="Gly residues" evidence="1">
    <location>
        <begin position="469"/>
        <end position="480"/>
    </location>
</feature>
<dbReference type="InterPro" id="IPR028974">
    <property type="entry name" value="TSP_type-3_rpt"/>
</dbReference>
<keyword evidence="2" id="KW-0812">Transmembrane</keyword>
<dbReference type="InterPro" id="IPR025924">
    <property type="entry name" value="YHYH_dom"/>
</dbReference>
<dbReference type="GO" id="GO:0009055">
    <property type="term" value="F:electron transfer activity"/>
    <property type="evidence" value="ECO:0007669"/>
    <property type="project" value="InterPro"/>
</dbReference>
<feature type="region of interest" description="Disordered" evidence="1">
    <location>
        <begin position="535"/>
        <end position="562"/>
    </location>
</feature>
<dbReference type="InterPro" id="IPR035668">
    <property type="entry name" value="Amicyanin"/>
</dbReference>
<feature type="non-terminal residue" evidence="4">
    <location>
        <position position="704"/>
    </location>
</feature>
<name>A0A382B7B5_9ZZZZ</name>
<accession>A0A382B7B5</accession>
<gene>
    <name evidence="4" type="ORF">METZ01_LOCUS162007</name>
</gene>
<feature type="compositionally biased region" description="Acidic residues" evidence="1">
    <location>
        <begin position="548"/>
        <end position="562"/>
    </location>
</feature>
<dbReference type="CDD" id="cd13921">
    <property type="entry name" value="Amicyanin"/>
    <property type="match status" value="1"/>
</dbReference>
<dbReference type="EMBL" id="UINC01028338">
    <property type="protein sequence ID" value="SVB09153.1"/>
    <property type="molecule type" value="Genomic_DNA"/>
</dbReference>
<sequence>MLETVILVNLALCFLFGAILFNRKYDLSKVYGVESKSLGIAFLLLMAFTLNMMPLVSAADSDGDGVDDADDDCPDTVDQDDWSIADNGCSYPSYMDDVWQCIDGGVMVQDLTGNDDEECSVTLSYDATYMTVTTPGIANHDMEGGPGGEINSQDYSWKLPLVPVDDDDCNPDVSTDGCDMAPDRGPVAVAVNGVPFYGPEDGPGGDAVASHIGIYEEDRQQIELGVCGAHSGPGGSYHYHYDGNCMHWHGDNSNENHDVSITDDKDFLPEDLTINVGDTVVWTNNDDSPHTVTADDDEFNSGNLAEGATWSYTFTEAGTYDYHCNYHSSMTGSVTVVDPEIVWTDYDFSKVDSTVASLIIGFAFDGYPIYGAYGTIDGEVTLMRSNYVLKDGETGYNGIDDYVYSADNGGHLDACNGVFSATPEFPDGIYHYHSTMPVEGNNPSANNAFPYFINCYAGIAEDSNFDGGALEGGGDGGGPMTGPPDADGDNVGDGWDMCDDTGDTSYPDGSPIYPRGCTQEQFDLLSSDNQDAAKVAYAGDDPPAPPDADGDGIPDPEDDCADTEAGKLVYFDGCAHETEENGGEDNGNTTANETEEAPDSDSDGISDDDDACPDENASGHDADADGCIDDSDNDGVKNDVDVCPFDPSDECQLAPEEEIFPEDVPGCVHESAENYNPDATDDDGSCTYEKESTPGFGIFATILS</sequence>
<dbReference type="GO" id="GO:0005509">
    <property type="term" value="F:calcium ion binding"/>
    <property type="evidence" value="ECO:0007669"/>
    <property type="project" value="InterPro"/>
</dbReference>
<dbReference type="PANTHER" id="PTHR36507">
    <property type="entry name" value="BLL1555 PROTEIN"/>
    <property type="match status" value="1"/>
</dbReference>
<dbReference type="Gene3D" id="4.10.1080.10">
    <property type="entry name" value="TSP type-3 repeat"/>
    <property type="match status" value="1"/>
</dbReference>
<feature type="compositionally biased region" description="Acidic residues" evidence="1">
    <location>
        <begin position="593"/>
        <end position="613"/>
    </location>
</feature>
<feature type="domain" description="YHYH" evidence="3">
    <location>
        <begin position="172"/>
        <end position="249"/>
    </location>
</feature>